<accession>A0A2S4UZV5</accession>
<organism evidence="1 2">
    <name type="scientific">Puccinia striiformis</name>
    <dbReference type="NCBI Taxonomy" id="27350"/>
    <lineage>
        <taxon>Eukaryota</taxon>
        <taxon>Fungi</taxon>
        <taxon>Dikarya</taxon>
        <taxon>Basidiomycota</taxon>
        <taxon>Pucciniomycotina</taxon>
        <taxon>Pucciniomycetes</taxon>
        <taxon>Pucciniales</taxon>
        <taxon>Pucciniaceae</taxon>
        <taxon>Puccinia</taxon>
    </lineage>
</organism>
<dbReference type="Proteomes" id="UP000239156">
    <property type="component" value="Unassembled WGS sequence"/>
</dbReference>
<dbReference type="VEuPathDB" id="FungiDB:PSTT_11555"/>
<gene>
    <name evidence="1" type="ORF">PSTT_11555</name>
</gene>
<evidence type="ECO:0000313" key="1">
    <source>
        <dbReference type="EMBL" id="POW02784.1"/>
    </source>
</evidence>
<dbReference type="EMBL" id="PKSL01000136">
    <property type="protein sequence ID" value="POW02784.1"/>
    <property type="molecule type" value="Genomic_DNA"/>
</dbReference>
<dbReference type="AlphaFoldDB" id="A0A2S4UZV5"/>
<sequence>MSRTGESSETDTLEKQLLRHQTELVIKRFASLAEVDFIGSVRTPTDLSIERLRTKKGLLTEVHSTLLPLLKQQIASISEALRALDDVRKDPGLVLKLILDIQPKVDQTLDQTIRALNDIIPGRIPPPKQTHDRHFRELKCYRLHGFSCVLKGDLPSDINATFLDCKQQIEMLQLSSSDHRGGHLTDSYDLHLSIDMAIRWAAGSELDIICNNIWKVELSRIDGAFDELFDIIHSKTRFRRAVITAANSLILIVRLSRLFFNKLLRGGMTKAHVPFCTEMSSHQLDLLENAVRQIAQSISFIVVLLGDTVMLGEGDLVGASQDLVDHIDLLLLHFQTCLFLADLYIIPIISDVDVPSTQVYFKTWFIDWNTLFSQATHDAYDDYLPETDTLGKQLLRHQAGKPFVNTITQNSQRNKKPIADCPNNHLELAIKRFASLADVSSIVADTNLTDLSIERLRSKKDLLTEVHSTQLPLLKEQITLISDALGHPDQVRNDPGPTIQRVLEIQPILEQTLDQTIRAIHEILPGVVPPPEQTYDRHFRELKCFRLHGLNRVFRGRFASDVNTFFLACKRRIEILQLSTSDDGQGPVDSSHLVESSDIVIRWATSPELDIIYAVWEEGLLIIDDAFADLFVIACSDNPFSFAVTMAAKSFILVFRLSRLFFKKLLRDGMTNQEVPFCTEMSSQQLDSLQNAVSNIVRSIFDLVASLQNAEAEDDAEEEDEGLLVGTRQAMVDHIGLLLRHFRTCLFLADLYIIPIISDINVPSSQNYFKTWFIDWNTLFSRATHDAYETCHSYLD</sequence>
<protein>
    <submittedName>
        <fullName evidence="1">Uncharacterized protein</fullName>
    </submittedName>
</protein>
<keyword evidence="2" id="KW-1185">Reference proteome</keyword>
<dbReference type="VEuPathDB" id="FungiDB:PSHT_14416"/>
<name>A0A2S4UZV5_9BASI</name>
<dbReference type="PANTHER" id="PTHR33069:SF3">
    <property type="entry name" value="DYNEIN HEAVY CHAIN TAIL DOMAIN-CONTAINING PROTEIN"/>
    <property type="match status" value="1"/>
</dbReference>
<dbReference type="VEuPathDB" id="FungiDB:PSHT_14415"/>
<comment type="caution">
    <text evidence="1">The sequence shown here is derived from an EMBL/GenBank/DDBJ whole genome shotgun (WGS) entry which is preliminary data.</text>
</comment>
<proteinExistence type="predicted"/>
<dbReference type="PANTHER" id="PTHR33069">
    <property type="entry name" value="CHROMOSOME 7, WHOLE GENOME SHOTGUN SEQUENCE-RELATED"/>
    <property type="match status" value="1"/>
</dbReference>
<reference evidence="1" key="1">
    <citation type="submission" date="2017-12" db="EMBL/GenBank/DDBJ databases">
        <title>Gene loss provides genomic basis for host adaptation in cereal stripe rust fungi.</title>
        <authorList>
            <person name="Xia C."/>
        </authorList>
    </citation>
    <scope>NUCLEOTIDE SEQUENCE [LARGE SCALE GENOMIC DNA]</scope>
    <source>
        <strain evidence="1">93-210</strain>
    </source>
</reference>
<evidence type="ECO:0000313" key="2">
    <source>
        <dbReference type="Proteomes" id="UP000239156"/>
    </source>
</evidence>